<accession>A0A4C1WVF6</accession>
<dbReference type="PANTHER" id="PTHR22966">
    <property type="entry name" value="2-AMINOETHANETHIOL DIOXYGENASE"/>
    <property type="match status" value="1"/>
</dbReference>
<dbReference type="OrthoDB" id="271433at2759"/>
<dbReference type="STRING" id="151549.A0A4C1WVF6"/>
<sequence length="260" mass="29779">MDIKNEAIKKSKLEVANVPPIVAIFRQAMRTFDDKIKADSPEFKENFEKLKSLVDKITPEDLGFDKNLADLKFWAKPRKAPCTYIEVIQNDKINMSIFVLKPGFTMPLHDHPQMHGLLKVIYGAVDIRSFTEYPLTEVVDMVDIEMRAKLEADRLSHGVHKHRKLYATISDSENCREDSGACILTPTLSNYHEIRSKVPSAFFDILAPPYDTFSEELGPRRCKYYQVLQELTVNVVELEEIPVPECFYCDQAPYLGPPIP</sequence>
<dbReference type="GO" id="GO:0046872">
    <property type="term" value="F:metal ion binding"/>
    <property type="evidence" value="ECO:0007669"/>
    <property type="project" value="UniProtKB-KW"/>
</dbReference>
<keyword evidence="4" id="KW-0223">Dioxygenase</keyword>
<dbReference type="InterPro" id="IPR011051">
    <property type="entry name" value="RmlC_Cupin_sf"/>
</dbReference>
<dbReference type="PANTHER" id="PTHR22966:SF61">
    <property type="entry name" value="2-AMINOETHANETHIOL DIOXYGENASE"/>
    <property type="match status" value="1"/>
</dbReference>
<keyword evidence="2" id="KW-0560">Oxidoreductase</keyword>
<dbReference type="GO" id="GO:0016702">
    <property type="term" value="F:oxidoreductase activity, acting on single donors with incorporation of molecular oxygen, incorporation of two atoms of oxygen"/>
    <property type="evidence" value="ECO:0007669"/>
    <property type="project" value="InterPro"/>
</dbReference>
<evidence type="ECO:0000313" key="5">
    <source>
        <dbReference type="Proteomes" id="UP000299102"/>
    </source>
</evidence>
<dbReference type="Proteomes" id="UP000299102">
    <property type="component" value="Unassembled WGS sequence"/>
</dbReference>
<protein>
    <submittedName>
        <fullName evidence="4">2-aminoethanethiol dioxygenase</fullName>
    </submittedName>
</protein>
<dbReference type="InterPro" id="IPR014710">
    <property type="entry name" value="RmlC-like_jellyroll"/>
</dbReference>
<proteinExistence type="predicted"/>
<dbReference type="Gene3D" id="2.60.120.10">
    <property type="entry name" value="Jelly Rolls"/>
    <property type="match status" value="1"/>
</dbReference>
<dbReference type="Pfam" id="PF07847">
    <property type="entry name" value="PCO_ADO"/>
    <property type="match status" value="1"/>
</dbReference>
<name>A0A4C1WVF6_EUMVA</name>
<reference evidence="4 5" key="1">
    <citation type="journal article" date="2019" name="Commun. Biol.">
        <title>The bagworm genome reveals a unique fibroin gene that provides high tensile strength.</title>
        <authorList>
            <person name="Kono N."/>
            <person name="Nakamura H."/>
            <person name="Ohtoshi R."/>
            <person name="Tomita M."/>
            <person name="Numata K."/>
            <person name="Arakawa K."/>
        </authorList>
    </citation>
    <scope>NUCLEOTIDE SEQUENCE [LARGE SCALE GENOMIC DNA]</scope>
</reference>
<evidence type="ECO:0000256" key="2">
    <source>
        <dbReference type="ARBA" id="ARBA00023002"/>
    </source>
</evidence>
<dbReference type="EMBL" id="BGZK01000671">
    <property type="protein sequence ID" value="GBP55506.1"/>
    <property type="molecule type" value="Genomic_DNA"/>
</dbReference>
<keyword evidence="5" id="KW-1185">Reference proteome</keyword>
<organism evidence="4 5">
    <name type="scientific">Eumeta variegata</name>
    <name type="common">Bagworm moth</name>
    <name type="synonym">Eumeta japonica</name>
    <dbReference type="NCBI Taxonomy" id="151549"/>
    <lineage>
        <taxon>Eukaryota</taxon>
        <taxon>Metazoa</taxon>
        <taxon>Ecdysozoa</taxon>
        <taxon>Arthropoda</taxon>
        <taxon>Hexapoda</taxon>
        <taxon>Insecta</taxon>
        <taxon>Pterygota</taxon>
        <taxon>Neoptera</taxon>
        <taxon>Endopterygota</taxon>
        <taxon>Lepidoptera</taxon>
        <taxon>Glossata</taxon>
        <taxon>Ditrysia</taxon>
        <taxon>Tineoidea</taxon>
        <taxon>Psychidae</taxon>
        <taxon>Oiketicinae</taxon>
        <taxon>Eumeta</taxon>
    </lineage>
</organism>
<keyword evidence="1" id="KW-0479">Metal-binding</keyword>
<evidence type="ECO:0000313" key="4">
    <source>
        <dbReference type="EMBL" id="GBP55506.1"/>
    </source>
</evidence>
<dbReference type="AlphaFoldDB" id="A0A4C1WVF6"/>
<keyword evidence="3" id="KW-0408">Iron</keyword>
<dbReference type="SUPFAM" id="SSF51182">
    <property type="entry name" value="RmlC-like cupins"/>
    <property type="match status" value="1"/>
</dbReference>
<dbReference type="CDD" id="cd20289">
    <property type="entry name" value="cupin_ADO"/>
    <property type="match status" value="1"/>
</dbReference>
<evidence type="ECO:0000256" key="1">
    <source>
        <dbReference type="ARBA" id="ARBA00022723"/>
    </source>
</evidence>
<gene>
    <name evidence="4" type="primary">Ado</name>
    <name evidence="4" type="ORF">EVAR_36229_1</name>
</gene>
<evidence type="ECO:0000256" key="3">
    <source>
        <dbReference type="ARBA" id="ARBA00023004"/>
    </source>
</evidence>
<dbReference type="GO" id="GO:0005739">
    <property type="term" value="C:mitochondrion"/>
    <property type="evidence" value="ECO:0007669"/>
    <property type="project" value="TreeGrafter"/>
</dbReference>
<comment type="caution">
    <text evidence="4">The sequence shown here is derived from an EMBL/GenBank/DDBJ whole genome shotgun (WGS) entry which is preliminary data.</text>
</comment>
<dbReference type="InterPro" id="IPR012864">
    <property type="entry name" value="PCO/ADO"/>
</dbReference>